<proteinExistence type="predicted"/>
<keyword evidence="2" id="KW-1185">Reference proteome</keyword>
<gene>
    <name evidence="1" type="ORF">ANOM_007261</name>
</gene>
<evidence type="ECO:0000313" key="2">
    <source>
        <dbReference type="Proteomes" id="UP000037505"/>
    </source>
</evidence>
<dbReference type="RefSeq" id="XP_015405229.1">
    <property type="nucleotide sequence ID" value="XM_015552517.1"/>
</dbReference>
<name>A0A0L1IXM3_ASPN3</name>
<comment type="caution">
    <text evidence="1">The sequence shown here is derived from an EMBL/GenBank/DDBJ whole genome shotgun (WGS) entry which is preliminary data.</text>
</comment>
<organism evidence="1 2">
    <name type="scientific">Aspergillus nomiae NRRL (strain ATCC 15546 / NRRL 13137 / CBS 260.88 / M93)</name>
    <dbReference type="NCBI Taxonomy" id="1509407"/>
    <lineage>
        <taxon>Eukaryota</taxon>
        <taxon>Fungi</taxon>
        <taxon>Dikarya</taxon>
        <taxon>Ascomycota</taxon>
        <taxon>Pezizomycotina</taxon>
        <taxon>Eurotiomycetes</taxon>
        <taxon>Eurotiomycetidae</taxon>
        <taxon>Eurotiales</taxon>
        <taxon>Aspergillaceae</taxon>
        <taxon>Aspergillus</taxon>
        <taxon>Aspergillus subgen. Circumdati</taxon>
    </lineage>
</organism>
<dbReference type="EMBL" id="JNOM01000215">
    <property type="protein sequence ID" value="KNG84306.1"/>
    <property type="molecule type" value="Genomic_DNA"/>
</dbReference>
<accession>A0A0L1IXM3</accession>
<dbReference type="AlphaFoldDB" id="A0A0L1IXM3"/>
<evidence type="ECO:0000313" key="1">
    <source>
        <dbReference type="EMBL" id="KNG84306.1"/>
    </source>
</evidence>
<sequence length="303" mass="33594">MSINWFRTLSRGPFFESLRQSHRDYPVNAGFLRSSSFNFVNPRHNVITTTDCVTQKLLESDIARLSDEEVLSLFTTGFFGGYVFACERLILKAGGWKLLSAQFSNFQDDPAAMAIWNHTKIPSTNLLPLGSRFFGSFKLIDMHISKASGMEPSYVDYGFGSDRSRFAGCHRVQVTRSPQPEISLQQFICNPTKDTPATQPPYHNLTETIDPYLFLSGDKLLENPPVIESIEYKSQPAAGGSHRIPLFRLLHTNCSIALAVFGSGASGSSQITSQGLILEAPRLMSHWSLRSGFSLSSDPGGRD</sequence>
<dbReference type="Proteomes" id="UP000037505">
    <property type="component" value="Unassembled WGS sequence"/>
</dbReference>
<dbReference type="GeneID" id="26809065"/>
<dbReference type="STRING" id="1509407.A0A0L1IXM3"/>
<reference evidence="1 2" key="1">
    <citation type="submission" date="2014-06" db="EMBL/GenBank/DDBJ databases">
        <title>The Genome of the Aflatoxigenic Filamentous Fungus Aspergillus nomius.</title>
        <authorList>
            <person name="Moore M.G."/>
            <person name="Shannon B.M."/>
            <person name="Brian M.M."/>
        </authorList>
    </citation>
    <scope>NUCLEOTIDE SEQUENCE [LARGE SCALE GENOMIC DNA]</scope>
    <source>
        <strain evidence="1 2">NRRL 13137</strain>
    </source>
</reference>
<dbReference type="OrthoDB" id="3354680at2759"/>
<protein>
    <submittedName>
        <fullName evidence="1">Uncharacterized protein</fullName>
    </submittedName>
</protein>